<dbReference type="RefSeq" id="WP_386072128.1">
    <property type="nucleotide sequence ID" value="NZ_JBHTJT010000005.1"/>
</dbReference>
<keyword evidence="4" id="KW-0378">Hydrolase</keyword>
<dbReference type="InterPro" id="IPR000086">
    <property type="entry name" value="NUDIX_hydrolase_dom"/>
</dbReference>
<accession>A0ABW3ILW8</accession>
<keyword evidence="3" id="KW-0479">Metal-binding</keyword>
<evidence type="ECO:0000256" key="1">
    <source>
        <dbReference type="ARBA" id="ARBA00001936"/>
    </source>
</evidence>
<comment type="cofactor">
    <cofactor evidence="2">
        <name>Mg(2+)</name>
        <dbReference type="ChEBI" id="CHEBI:18420"/>
    </cofactor>
</comment>
<keyword evidence="6" id="KW-0464">Manganese</keyword>
<evidence type="ECO:0000256" key="6">
    <source>
        <dbReference type="ARBA" id="ARBA00023211"/>
    </source>
</evidence>
<evidence type="ECO:0000313" key="8">
    <source>
        <dbReference type="EMBL" id="MFD0978318.1"/>
    </source>
</evidence>
<evidence type="ECO:0000256" key="5">
    <source>
        <dbReference type="ARBA" id="ARBA00022842"/>
    </source>
</evidence>
<evidence type="ECO:0000313" key="9">
    <source>
        <dbReference type="Proteomes" id="UP001597108"/>
    </source>
</evidence>
<name>A0ABW3ILW8_9RHOB</name>
<evidence type="ECO:0000256" key="3">
    <source>
        <dbReference type="ARBA" id="ARBA00022723"/>
    </source>
</evidence>
<dbReference type="Proteomes" id="UP001597108">
    <property type="component" value="Unassembled WGS sequence"/>
</dbReference>
<sequence length="223" mass="23962">MVDKSALRDAATVILWREGAGGPEVLMGQRGSSAAFMPDKFVFPGGAIDAGDAAVTLAAQPGATCLRRLAINTDARLIPALLAGAVREVWEETGLILGRPGHWTPPDADWESFAATGHAPSAEGFSFVFRAITPPGRPRRFDARFFLVPATAVRGDPEDFTHACDELRHLQWIPLGEVRSFDLPFITEVVLAELAPLIGRGGVPESVPMVRNDDIVSGITRLR</sequence>
<organism evidence="8 9">
    <name type="scientific">Tropicimonas aquimaris</name>
    <dbReference type="NCBI Taxonomy" id="914152"/>
    <lineage>
        <taxon>Bacteria</taxon>
        <taxon>Pseudomonadati</taxon>
        <taxon>Pseudomonadota</taxon>
        <taxon>Alphaproteobacteria</taxon>
        <taxon>Rhodobacterales</taxon>
        <taxon>Roseobacteraceae</taxon>
        <taxon>Tropicimonas</taxon>
    </lineage>
</organism>
<reference evidence="9" key="1">
    <citation type="journal article" date="2019" name="Int. J. Syst. Evol. Microbiol.">
        <title>The Global Catalogue of Microorganisms (GCM) 10K type strain sequencing project: providing services to taxonomists for standard genome sequencing and annotation.</title>
        <authorList>
            <consortium name="The Broad Institute Genomics Platform"/>
            <consortium name="The Broad Institute Genome Sequencing Center for Infectious Disease"/>
            <person name="Wu L."/>
            <person name="Ma J."/>
        </authorList>
    </citation>
    <scope>NUCLEOTIDE SEQUENCE [LARGE SCALE GENOMIC DNA]</scope>
    <source>
        <strain evidence="9">CCUG 60524</strain>
    </source>
</reference>
<dbReference type="Gene3D" id="3.90.79.10">
    <property type="entry name" value="Nucleoside Triphosphate Pyrophosphohydrolase"/>
    <property type="match status" value="1"/>
</dbReference>
<comment type="caution">
    <text evidence="8">The sequence shown here is derived from an EMBL/GenBank/DDBJ whole genome shotgun (WGS) entry which is preliminary data.</text>
</comment>
<keyword evidence="5" id="KW-0460">Magnesium</keyword>
<dbReference type="EMBL" id="JBHTJT010000005">
    <property type="protein sequence ID" value="MFD0978318.1"/>
    <property type="molecule type" value="Genomic_DNA"/>
</dbReference>
<evidence type="ECO:0000256" key="4">
    <source>
        <dbReference type="ARBA" id="ARBA00022801"/>
    </source>
</evidence>
<protein>
    <submittedName>
        <fullName evidence="8">DNA mismatch repair protein MutT</fullName>
    </submittedName>
</protein>
<dbReference type="InterPro" id="IPR015797">
    <property type="entry name" value="NUDIX_hydrolase-like_dom_sf"/>
</dbReference>
<dbReference type="SUPFAM" id="SSF55811">
    <property type="entry name" value="Nudix"/>
    <property type="match status" value="1"/>
</dbReference>
<comment type="cofactor">
    <cofactor evidence="1">
        <name>Mn(2+)</name>
        <dbReference type="ChEBI" id="CHEBI:29035"/>
    </cofactor>
</comment>
<dbReference type="PANTHER" id="PTHR12318">
    <property type="entry name" value="TESTOSTERONE-REGULATED PROTEIN RP2"/>
    <property type="match status" value="1"/>
</dbReference>
<feature type="domain" description="Nudix hydrolase" evidence="7">
    <location>
        <begin position="6"/>
        <end position="195"/>
    </location>
</feature>
<dbReference type="PROSITE" id="PS51462">
    <property type="entry name" value="NUDIX"/>
    <property type="match status" value="1"/>
</dbReference>
<dbReference type="PANTHER" id="PTHR12318:SF0">
    <property type="entry name" value="ACYL-COENZYME A DIPHOSPHATASE NUDT19"/>
    <property type="match status" value="1"/>
</dbReference>
<evidence type="ECO:0000259" key="7">
    <source>
        <dbReference type="PROSITE" id="PS51462"/>
    </source>
</evidence>
<keyword evidence="9" id="KW-1185">Reference proteome</keyword>
<dbReference type="InterPro" id="IPR039121">
    <property type="entry name" value="NUDT19"/>
</dbReference>
<gene>
    <name evidence="8" type="ORF">ACFQ2S_01525</name>
</gene>
<dbReference type="CDD" id="cd18870">
    <property type="entry name" value="NUDIX_AcylCoAdiphos_Nudt19"/>
    <property type="match status" value="1"/>
</dbReference>
<evidence type="ECO:0000256" key="2">
    <source>
        <dbReference type="ARBA" id="ARBA00001946"/>
    </source>
</evidence>
<proteinExistence type="predicted"/>